<protein>
    <submittedName>
        <fullName evidence="2">Putative beta-lactamase domain-containing protein</fullName>
    </submittedName>
</protein>
<feature type="domain" description="Metallo-beta-lactamase" evidence="1">
    <location>
        <begin position="86"/>
        <end position="183"/>
    </location>
</feature>
<dbReference type="GO" id="GO:0016740">
    <property type="term" value="F:transferase activity"/>
    <property type="evidence" value="ECO:0007669"/>
    <property type="project" value="TreeGrafter"/>
</dbReference>
<accession>K0IM20</accession>
<dbReference type="InterPro" id="IPR036866">
    <property type="entry name" value="RibonucZ/Hydroxyglut_hydro"/>
</dbReference>
<dbReference type="HOGENOM" id="CLU_036012_2_0_2"/>
<dbReference type="SUPFAM" id="SSF56281">
    <property type="entry name" value="Metallo-hydrolase/oxidoreductase"/>
    <property type="match status" value="1"/>
</dbReference>
<dbReference type="InParanoid" id="K0IM20"/>
<dbReference type="Gene3D" id="3.60.15.10">
    <property type="entry name" value="Ribonuclease Z/Hydroxyacylglutathione hydrolase-like"/>
    <property type="match status" value="1"/>
</dbReference>
<dbReference type="Proteomes" id="UP000008037">
    <property type="component" value="Chromosome"/>
</dbReference>
<proteinExistence type="predicted"/>
<dbReference type="AlphaFoldDB" id="K0IM20"/>
<organism evidence="2 3">
    <name type="scientific">Nitrososphaera gargensis (strain Ga9.2)</name>
    <dbReference type="NCBI Taxonomy" id="1237085"/>
    <lineage>
        <taxon>Archaea</taxon>
        <taxon>Nitrososphaerota</taxon>
        <taxon>Nitrososphaeria</taxon>
        <taxon>Nitrososphaerales</taxon>
        <taxon>Nitrososphaeraceae</taxon>
        <taxon>Nitrososphaera</taxon>
    </lineage>
</organism>
<dbReference type="InterPro" id="IPR041712">
    <property type="entry name" value="DHPS-like_MBL-fold"/>
</dbReference>
<evidence type="ECO:0000259" key="1">
    <source>
        <dbReference type="Pfam" id="PF00753"/>
    </source>
</evidence>
<dbReference type="InterPro" id="IPR052926">
    <property type="entry name" value="Metallo-beta-lactamase_dom"/>
</dbReference>
<sequence length="339" mass="37304">MQQPSKLLFAQLALSHSMRLLPVSKMSITLLMDNVTDRLLASSPHAHRPPLGRDGKFLPAPLAEHGFSALIEIQYGGEDGGSVQQQKTYLFDTGTSENGVIFNSDLFGIDLLKIDAIVLSHGHFDHFTGLQSVLKRISRPVRLYAHPDAFLRRWDIFPDGTRLINPVLDEAALKEYGSIIHKNEGPTGLPDEKDPRLIISGQIPRETSYEKGFPPQYAEVEGKGLVHDPLVKDDQALIAKVKGKGLVVVSGCGHAGIINTINYARRLGGTEKIHAVLGGFHLSGRLQEEAIEPTLKDLQSADPDYIVPCHCTGWKAVNTIIQRMPEKFIPPSVGTRFVF</sequence>
<dbReference type="PANTHER" id="PTHR13754:SF18">
    <property type="entry name" value="7,8-DIHYDROPTERIN-6-METHYL-4-(BETA-D-RIBOFURANOSYL)-AMINOBENZENE-5'-PHOSPHATE SYNTHASE"/>
    <property type="match status" value="1"/>
</dbReference>
<dbReference type="KEGG" id="nga:Ngar_c29840"/>
<evidence type="ECO:0000313" key="2">
    <source>
        <dbReference type="EMBL" id="AFU59902.1"/>
    </source>
</evidence>
<dbReference type="STRING" id="1237085.Ngar_c29840"/>
<dbReference type="BioCyc" id="CNIT1237085:G1324-2984-MONOMER"/>
<dbReference type="Pfam" id="PF00753">
    <property type="entry name" value="Lactamase_B"/>
    <property type="match status" value="1"/>
</dbReference>
<dbReference type="CDD" id="cd07713">
    <property type="entry name" value="DHPS-like_MBL-fold"/>
    <property type="match status" value="1"/>
</dbReference>
<evidence type="ECO:0000313" key="3">
    <source>
        <dbReference type="Proteomes" id="UP000008037"/>
    </source>
</evidence>
<dbReference type="PANTHER" id="PTHR13754">
    <property type="entry name" value="METALLO-BETA-LACTAMASE SUPERFAMILY PROTEIN"/>
    <property type="match status" value="1"/>
</dbReference>
<keyword evidence="3" id="KW-1185">Reference proteome</keyword>
<dbReference type="EMBL" id="CP002408">
    <property type="protein sequence ID" value="AFU59902.1"/>
    <property type="molecule type" value="Genomic_DNA"/>
</dbReference>
<gene>
    <name evidence="2" type="ordered locus">Ngar_c29840</name>
</gene>
<dbReference type="InterPro" id="IPR001279">
    <property type="entry name" value="Metallo-B-lactamas"/>
</dbReference>
<reference evidence="2 3" key="1">
    <citation type="journal article" date="2012" name="Environ. Microbiol.">
        <title>The genome of the ammonia-oxidizing Candidatus Nitrososphaera gargensis: insights into metabolic versatility and environmental adaptations.</title>
        <authorList>
            <person name="Spang A."/>
            <person name="Poehlein A."/>
            <person name="Offre P."/>
            <person name="Zumbragel S."/>
            <person name="Haider S."/>
            <person name="Rychlik N."/>
            <person name="Nowka B."/>
            <person name="Schmeisser C."/>
            <person name="Lebedeva E.V."/>
            <person name="Rattei T."/>
            <person name="Bohm C."/>
            <person name="Schmid M."/>
            <person name="Galushko A."/>
            <person name="Hatzenpichler R."/>
            <person name="Weinmaier T."/>
            <person name="Daniel R."/>
            <person name="Schleper C."/>
            <person name="Spieck E."/>
            <person name="Streit W."/>
            <person name="Wagner M."/>
        </authorList>
    </citation>
    <scope>NUCLEOTIDE SEQUENCE [LARGE SCALE GENOMIC DNA]</scope>
    <source>
        <strain evidence="3">Ga9.2</strain>
    </source>
</reference>
<name>K0IM20_NITGG</name>